<feature type="transmembrane region" description="Helical" evidence="1">
    <location>
        <begin position="134"/>
        <end position="152"/>
    </location>
</feature>
<feature type="transmembrane region" description="Helical" evidence="1">
    <location>
        <begin position="61"/>
        <end position="82"/>
    </location>
</feature>
<feature type="transmembrane region" description="Helical" evidence="1">
    <location>
        <begin position="106"/>
        <end position="128"/>
    </location>
</feature>
<feature type="transmembrane region" description="Helical" evidence="1">
    <location>
        <begin position="387"/>
        <end position="408"/>
    </location>
</feature>
<feature type="transmembrane region" description="Helical" evidence="1">
    <location>
        <begin position="349"/>
        <end position="367"/>
    </location>
</feature>
<dbReference type="InterPro" id="IPR052528">
    <property type="entry name" value="Sugar_transport-like"/>
</dbReference>
<protein>
    <submittedName>
        <fullName evidence="2">MFS transporter permease</fullName>
    </submittedName>
</protein>
<feature type="transmembrane region" description="Helical" evidence="1">
    <location>
        <begin position="321"/>
        <end position="343"/>
    </location>
</feature>
<proteinExistence type="predicted"/>
<reference evidence="2 3" key="1">
    <citation type="journal article" date="2018" name="Front. Microbiol.">
        <title>Genome-Based Analysis Reveals the Taxonomy and Diversity of the Family Idiomarinaceae.</title>
        <authorList>
            <person name="Liu Y."/>
            <person name="Lai Q."/>
            <person name="Shao Z."/>
        </authorList>
    </citation>
    <scope>NUCLEOTIDE SEQUENCE [LARGE SCALE GENOMIC DNA]</scope>
    <source>
        <strain evidence="2 3">GBSy1</strain>
    </source>
</reference>
<feature type="transmembrane region" description="Helical" evidence="1">
    <location>
        <begin position="414"/>
        <end position="433"/>
    </location>
</feature>
<feature type="transmembrane region" description="Helical" evidence="1">
    <location>
        <begin position="255"/>
        <end position="276"/>
    </location>
</feature>
<name>A0ABY0BXY1_9GAMM</name>
<dbReference type="PANTHER" id="PTHR23526:SF2">
    <property type="entry name" value="MAJOR FACILITATOR SUPERFAMILY (MFS) PROFILE DOMAIN-CONTAINING PROTEIN"/>
    <property type="match status" value="1"/>
</dbReference>
<evidence type="ECO:0000313" key="3">
    <source>
        <dbReference type="Proteomes" id="UP000287410"/>
    </source>
</evidence>
<organism evidence="2 3">
    <name type="scientific">Aliidiomarina sedimenti</name>
    <dbReference type="NCBI Taxonomy" id="1933879"/>
    <lineage>
        <taxon>Bacteria</taxon>
        <taxon>Pseudomonadati</taxon>
        <taxon>Pseudomonadota</taxon>
        <taxon>Gammaproteobacteria</taxon>
        <taxon>Alteromonadales</taxon>
        <taxon>Idiomarinaceae</taxon>
        <taxon>Aliidiomarina</taxon>
    </lineage>
</organism>
<dbReference type="PANTHER" id="PTHR23526">
    <property type="entry name" value="INTEGRAL MEMBRANE TRANSPORT PROTEIN-RELATED"/>
    <property type="match status" value="1"/>
</dbReference>
<dbReference type="InterPro" id="IPR036259">
    <property type="entry name" value="MFS_trans_sf"/>
</dbReference>
<dbReference type="SUPFAM" id="SSF103473">
    <property type="entry name" value="MFS general substrate transporter"/>
    <property type="match status" value="1"/>
</dbReference>
<feature type="transmembrane region" description="Helical" evidence="1">
    <location>
        <begin position="204"/>
        <end position="225"/>
    </location>
</feature>
<feature type="transmembrane region" description="Helical" evidence="1">
    <location>
        <begin position="172"/>
        <end position="192"/>
    </location>
</feature>
<evidence type="ECO:0000313" key="2">
    <source>
        <dbReference type="EMBL" id="RUO29350.1"/>
    </source>
</evidence>
<dbReference type="EMBL" id="PIPN01000004">
    <property type="protein sequence ID" value="RUO29350.1"/>
    <property type="molecule type" value="Genomic_DNA"/>
</dbReference>
<keyword evidence="1" id="KW-0812">Transmembrane</keyword>
<accession>A0ABY0BXY1</accession>
<feature type="transmembrane region" description="Helical" evidence="1">
    <location>
        <begin position="288"/>
        <end position="309"/>
    </location>
</feature>
<keyword evidence="3" id="KW-1185">Reference proteome</keyword>
<evidence type="ECO:0000256" key="1">
    <source>
        <dbReference type="SAM" id="Phobius"/>
    </source>
</evidence>
<dbReference type="Gene3D" id="1.20.1250.20">
    <property type="entry name" value="MFS general substrate transporter like domains"/>
    <property type="match status" value="1"/>
</dbReference>
<dbReference type="Proteomes" id="UP000287410">
    <property type="component" value="Unassembled WGS sequence"/>
</dbReference>
<keyword evidence="1" id="KW-0472">Membrane</keyword>
<gene>
    <name evidence="2" type="ORF">CWE12_10235</name>
</gene>
<sequence length="441" mass="47051">MTKPKELSDKLYGYLAEDEDARVCKDIPDEACNHQPQAFVFHLWALTLTKLGDSLVSARLVLPWLLTATGAPAFFIAMLVPLRESLSLLPQLFVAQSMREKPIRKWFWVVGSIGQACALMMMLVGLFTFEGASFGWWVIGWLIVFSLSRGVCSVAIKDVTGKTVSKTRRGRLTGLAASAAGLMTLLTAVAIILSPEVEGSNLLFVALLGGAAVLWILAAIIYAFVPETPGATSGGGNAITEAVKSLSILWQDKQFGHFVATRALLVSSAFSIPYIVVLIQNQSSGNGIVTGLGGLLLANGLAGLLAGRFWGKWSDSASHHVMAAAAFMAVGVMALALIVDSLWQDYMAWLPVGGGLIFLAAVAHHGARVGRKTYLVDMATQENRAQLTAVSNTVIGVLLLLGILLGALDSWLGTHSVLLFLIVVGLIAGWRALRLPNVVDD</sequence>
<comment type="caution">
    <text evidence="2">The sequence shown here is derived from an EMBL/GenBank/DDBJ whole genome shotgun (WGS) entry which is preliminary data.</text>
</comment>
<dbReference type="RefSeq" id="WP_126789616.1">
    <property type="nucleotide sequence ID" value="NZ_PIPN01000004.1"/>
</dbReference>
<keyword evidence="1" id="KW-1133">Transmembrane helix</keyword>